<protein>
    <submittedName>
        <fullName evidence="1">Uncharacterized protein</fullName>
    </submittedName>
</protein>
<dbReference type="AlphaFoldDB" id="A0AAW2L4I6"/>
<reference evidence="1" key="1">
    <citation type="submission" date="2020-06" db="EMBL/GenBank/DDBJ databases">
        <authorList>
            <person name="Li T."/>
            <person name="Hu X."/>
            <person name="Zhang T."/>
            <person name="Song X."/>
            <person name="Zhang H."/>
            <person name="Dai N."/>
            <person name="Sheng W."/>
            <person name="Hou X."/>
            <person name="Wei L."/>
        </authorList>
    </citation>
    <scope>NUCLEOTIDE SEQUENCE</scope>
    <source>
        <strain evidence="1">G02</strain>
        <tissue evidence="1">Leaf</tissue>
    </source>
</reference>
<sequence>MTLASSRTTTMPCPSLVMYSNIMVARLLGKLRSRLPRADSNTESEYIAASKAAKDAV</sequence>
<evidence type="ECO:0000313" key="1">
    <source>
        <dbReference type="EMBL" id="KAL0313509.1"/>
    </source>
</evidence>
<accession>A0AAW2L4I6</accession>
<proteinExistence type="predicted"/>
<gene>
    <name evidence="1" type="ORF">Sradi_5750200</name>
</gene>
<reference evidence="1" key="2">
    <citation type="journal article" date="2024" name="Plant">
        <title>Genomic evolution and insights into agronomic trait innovations of Sesamum species.</title>
        <authorList>
            <person name="Miao H."/>
            <person name="Wang L."/>
            <person name="Qu L."/>
            <person name="Liu H."/>
            <person name="Sun Y."/>
            <person name="Le M."/>
            <person name="Wang Q."/>
            <person name="Wei S."/>
            <person name="Zheng Y."/>
            <person name="Lin W."/>
            <person name="Duan Y."/>
            <person name="Cao H."/>
            <person name="Xiong S."/>
            <person name="Wang X."/>
            <person name="Wei L."/>
            <person name="Li C."/>
            <person name="Ma Q."/>
            <person name="Ju M."/>
            <person name="Zhao R."/>
            <person name="Li G."/>
            <person name="Mu C."/>
            <person name="Tian Q."/>
            <person name="Mei H."/>
            <person name="Zhang T."/>
            <person name="Gao T."/>
            <person name="Zhang H."/>
        </authorList>
    </citation>
    <scope>NUCLEOTIDE SEQUENCE</scope>
    <source>
        <strain evidence="1">G02</strain>
    </source>
</reference>
<organism evidence="1">
    <name type="scientific">Sesamum radiatum</name>
    <name type="common">Black benniseed</name>
    <dbReference type="NCBI Taxonomy" id="300843"/>
    <lineage>
        <taxon>Eukaryota</taxon>
        <taxon>Viridiplantae</taxon>
        <taxon>Streptophyta</taxon>
        <taxon>Embryophyta</taxon>
        <taxon>Tracheophyta</taxon>
        <taxon>Spermatophyta</taxon>
        <taxon>Magnoliopsida</taxon>
        <taxon>eudicotyledons</taxon>
        <taxon>Gunneridae</taxon>
        <taxon>Pentapetalae</taxon>
        <taxon>asterids</taxon>
        <taxon>lamiids</taxon>
        <taxon>Lamiales</taxon>
        <taxon>Pedaliaceae</taxon>
        <taxon>Sesamum</taxon>
    </lineage>
</organism>
<comment type="caution">
    <text evidence="1">The sequence shown here is derived from an EMBL/GenBank/DDBJ whole genome shotgun (WGS) entry which is preliminary data.</text>
</comment>
<name>A0AAW2L4I6_SESRA</name>
<dbReference type="EMBL" id="JACGWJ010000026">
    <property type="protein sequence ID" value="KAL0313509.1"/>
    <property type="molecule type" value="Genomic_DNA"/>
</dbReference>